<feature type="transmembrane region" description="Helical" evidence="1">
    <location>
        <begin position="34"/>
        <end position="58"/>
    </location>
</feature>
<evidence type="ECO:0000313" key="2">
    <source>
        <dbReference type="EMBL" id="EEO30288.1"/>
    </source>
</evidence>
<protein>
    <submittedName>
        <fullName evidence="2">Uncharacterized protein</fullName>
    </submittedName>
</protein>
<keyword evidence="3" id="KW-1185">Reference proteome</keyword>
<organism evidence="2 3">
    <name type="scientific">Oxalobacter formigenes OXCC13</name>
    <dbReference type="NCBI Taxonomy" id="556269"/>
    <lineage>
        <taxon>Bacteria</taxon>
        <taxon>Pseudomonadati</taxon>
        <taxon>Pseudomonadota</taxon>
        <taxon>Betaproteobacteria</taxon>
        <taxon>Burkholderiales</taxon>
        <taxon>Oxalobacteraceae</taxon>
        <taxon>Oxalobacter</taxon>
    </lineage>
</organism>
<dbReference type="Proteomes" id="UP000005089">
    <property type="component" value="Unassembled WGS sequence"/>
</dbReference>
<dbReference type="HOGENOM" id="CLU_2194311_0_0_4"/>
<accession>C3XAR2</accession>
<dbReference type="GeneID" id="77134698"/>
<keyword evidence="1" id="KW-1133">Transmembrane helix</keyword>
<proteinExistence type="predicted"/>
<evidence type="ECO:0000313" key="3">
    <source>
        <dbReference type="Proteomes" id="UP000005089"/>
    </source>
</evidence>
<feature type="transmembrane region" description="Helical" evidence="1">
    <location>
        <begin position="70"/>
        <end position="88"/>
    </location>
</feature>
<keyword evidence="1" id="KW-0472">Membrane</keyword>
<gene>
    <name evidence="2" type="ORF">OFBG_01316</name>
</gene>
<keyword evidence="1" id="KW-0812">Transmembrane</keyword>
<dbReference type="OrthoDB" id="9941260at2"/>
<sequence length="108" mass="12367">MTTIVIFVIAGLIFAWGWYRIYRHNIQKGTRPLIAHMLGFLLGIFPAQFFIYASFASYPPPELEPPSTMTVWSLWIIFIVTVLALIYITTRPIVLGPREELPIKGKKS</sequence>
<dbReference type="EMBL" id="GG658170">
    <property type="protein sequence ID" value="EEO30288.1"/>
    <property type="molecule type" value="Genomic_DNA"/>
</dbReference>
<evidence type="ECO:0000256" key="1">
    <source>
        <dbReference type="SAM" id="Phobius"/>
    </source>
</evidence>
<reference evidence="2 3" key="1">
    <citation type="submission" date="2009-02" db="EMBL/GenBank/DDBJ databases">
        <title>The Genome Sequence of Oxalobacter formigenes OXCC13.</title>
        <authorList>
            <consortium name="The Broad Institute Genome Sequencing Platform"/>
            <person name="Ward D."/>
            <person name="Young S.K."/>
            <person name="Kodira C.D."/>
            <person name="Zeng Q."/>
            <person name="Koehrsen M."/>
            <person name="Alvarado L."/>
            <person name="Berlin A."/>
            <person name="Borenstein D."/>
            <person name="Chen Z."/>
            <person name="Engels R."/>
            <person name="Freedman E."/>
            <person name="Gellesch M."/>
            <person name="Goldberg J."/>
            <person name="Griggs A."/>
            <person name="Gujja S."/>
            <person name="Heiman D."/>
            <person name="Hepburn T."/>
            <person name="Howarth C."/>
            <person name="Jen D."/>
            <person name="Larson L."/>
            <person name="Lewis B."/>
            <person name="Mehta T."/>
            <person name="Park D."/>
            <person name="Pearson M."/>
            <person name="Roberts A."/>
            <person name="Saif S."/>
            <person name="Shea T."/>
            <person name="Shenoy N."/>
            <person name="Sisk P."/>
            <person name="Stolte C."/>
            <person name="Sykes S."/>
            <person name="Walk T."/>
            <person name="White J."/>
            <person name="Yandava C."/>
            <person name="Allison M.J."/>
            <person name="Lander E."/>
            <person name="Nusbaum C."/>
            <person name="Galagan J."/>
            <person name="Birren B."/>
        </authorList>
    </citation>
    <scope>NUCLEOTIDE SEQUENCE [LARGE SCALE GENOMIC DNA]</scope>
    <source>
        <strain evidence="2 3">OXCC13</strain>
    </source>
</reference>
<feature type="transmembrane region" description="Helical" evidence="1">
    <location>
        <begin position="6"/>
        <end position="22"/>
    </location>
</feature>
<name>C3XAR2_OXAFO</name>
<dbReference type="RefSeq" id="WP_005881346.1">
    <property type="nucleotide sequence ID" value="NZ_CP019430.1"/>
</dbReference>
<dbReference type="AlphaFoldDB" id="C3XAR2"/>